<dbReference type="PRINTS" id="PR00069">
    <property type="entry name" value="ALDKETRDTASE"/>
</dbReference>
<evidence type="ECO:0000313" key="3">
    <source>
        <dbReference type="EMBL" id="CAB4886575.1"/>
    </source>
</evidence>
<organism evidence="3">
    <name type="scientific">freshwater metagenome</name>
    <dbReference type="NCBI Taxonomy" id="449393"/>
    <lineage>
        <taxon>unclassified sequences</taxon>
        <taxon>metagenomes</taxon>
        <taxon>ecological metagenomes</taxon>
    </lineage>
</organism>
<dbReference type="PANTHER" id="PTHR43364:SF4">
    <property type="entry name" value="NAD(P)-LINKED OXIDOREDUCTASE SUPERFAMILY PROTEIN"/>
    <property type="match status" value="1"/>
</dbReference>
<dbReference type="CDD" id="cd19087">
    <property type="entry name" value="AKR_AKR12A1_B1_C1"/>
    <property type="match status" value="1"/>
</dbReference>
<dbReference type="GO" id="GO:0016491">
    <property type="term" value="F:oxidoreductase activity"/>
    <property type="evidence" value="ECO:0007669"/>
    <property type="project" value="UniProtKB-KW"/>
</dbReference>
<protein>
    <submittedName>
        <fullName evidence="3">Unannotated protein</fullName>
    </submittedName>
</protein>
<dbReference type="GO" id="GO:0005829">
    <property type="term" value="C:cytosol"/>
    <property type="evidence" value="ECO:0007669"/>
    <property type="project" value="UniProtKB-ARBA"/>
</dbReference>
<proteinExistence type="predicted"/>
<gene>
    <name evidence="3" type="ORF">UFOPK3376_02332</name>
</gene>
<feature type="domain" description="NADP-dependent oxidoreductase" evidence="2">
    <location>
        <begin position="16"/>
        <end position="312"/>
    </location>
</feature>
<accession>A0A6J7EZH5</accession>
<dbReference type="FunFam" id="3.20.20.100:FF:000004">
    <property type="entry name" value="Oxidoreductase, aldo/keto reductase"/>
    <property type="match status" value="1"/>
</dbReference>
<name>A0A6J7EZH5_9ZZZZ</name>
<dbReference type="SUPFAM" id="SSF51430">
    <property type="entry name" value="NAD(P)-linked oxidoreductase"/>
    <property type="match status" value="1"/>
</dbReference>
<dbReference type="InterPro" id="IPR036812">
    <property type="entry name" value="NAD(P)_OxRdtase_dom_sf"/>
</dbReference>
<dbReference type="InterPro" id="IPR020471">
    <property type="entry name" value="AKR"/>
</dbReference>
<keyword evidence="1" id="KW-0560">Oxidoreductase</keyword>
<dbReference type="AlphaFoldDB" id="A0A6J7EZH5"/>
<evidence type="ECO:0000256" key="1">
    <source>
        <dbReference type="ARBA" id="ARBA00023002"/>
    </source>
</evidence>
<dbReference type="InterPro" id="IPR023210">
    <property type="entry name" value="NADP_OxRdtase_dom"/>
</dbReference>
<reference evidence="3" key="1">
    <citation type="submission" date="2020-05" db="EMBL/GenBank/DDBJ databases">
        <authorList>
            <person name="Chiriac C."/>
            <person name="Salcher M."/>
            <person name="Ghai R."/>
            <person name="Kavagutti S V."/>
        </authorList>
    </citation>
    <scope>NUCLEOTIDE SEQUENCE</scope>
</reference>
<evidence type="ECO:0000259" key="2">
    <source>
        <dbReference type="Pfam" id="PF00248"/>
    </source>
</evidence>
<dbReference type="InterPro" id="IPR050523">
    <property type="entry name" value="AKR_Detox_Biosynth"/>
</dbReference>
<dbReference type="PANTHER" id="PTHR43364">
    <property type="entry name" value="NADH-SPECIFIC METHYLGLYOXAL REDUCTASE-RELATED"/>
    <property type="match status" value="1"/>
</dbReference>
<dbReference type="Pfam" id="PF00248">
    <property type="entry name" value="Aldo_ket_red"/>
    <property type="match status" value="1"/>
</dbReference>
<dbReference type="Gene3D" id="3.20.20.100">
    <property type="entry name" value="NADP-dependent oxidoreductase domain"/>
    <property type="match status" value="1"/>
</dbReference>
<dbReference type="EMBL" id="CAFBLP010000071">
    <property type="protein sequence ID" value="CAB4886575.1"/>
    <property type="molecule type" value="Genomic_DNA"/>
</dbReference>
<sequence>MEYRPLGRTGVMVSPLALGTDNLVNPTPRDESIRMIHAAIDAGINLIDTSNSYAAGESERIVGEALQLSGRRDDVIVATKVHYPTGPGPNDRGNSRLHIMRACDESLRRLGVDHIDLYQLHRPDMTIPLAETLGALDDLVRAGKVRYIGSSTAPAWHVVEGVMTSEQRGLARFVTEQSPYNLLDRRVENELLPACQRHGLGVLAWSPLAMGMLAGRYSSADAPPPDSRVAARGGIYAERVSARGVEVGNQFAAMARSLGMDPAQLAICFVKDQPGITAPIIGPKNVAQLVGLLPVLEMTLSDELQQMCDEIVAPGSVVASFFNSAPWMRWKVL</sequence>